<dbReference type="EMBL" id="KN822179">
    <property type="protein sequence ID" value="KIM53492.1"/>
    <property type="molecule type" value="Genomic_DNA"/>
</dbReference>
<dbReference type="AlphaFoldDB" id="A0A0C2ZLG0"/>
<sequence>ELARLLGIHRNTLHLSMECHGIKRKYSDINDTDLDSLVMEFKRRRPESGVHYIVGFLRKNGIRVQ</sequence>
<gene>
    <name evidence="1" type="ORF">SCLCIDRAFT_48854</name>
</gene>
<dbReference type="STRING" id="1036808.A0A0C2ZLG0"/>
<accession>A0A0C2ZLG0</accession>
<protein>
    <submittedName>
        <fullName evidence="1">Uncharacterized protein</fullName>
    </submittedName>
</protein>
<keyword evidence="2" id="KW-1185">Reference proteome</keyword>
<dbReference type="Proteomes" id="UP000053989">
    <property type="component" value="Unassembled WGS sequence"/>
</dbReference>
<dbReference type="HOGENOM" id="CLU_199240_0_0_1"/>
<feature type="non-terminal residue" evidence="1">
    <location>
        <position position="65"/>
    </location>
</feature>
<proteinExistence type="predicted"/>
<organism evidence="1 2">
    <name type="scientific">Scleroderma citrinum Foug A</name>
    <dbReference type="NCBI Taxonomy" id="1036808"/>
    <lineage>
        <taxon>Eukaryota</taxon>
        <taxon>Fungi</taxon>
        <taxon>Dikarya</taxon>
        <taxon>Basidiomycota</taxon>
        <taxon>Agaricomycotina</taxon>
        <taxon>Agaricomycetes</taxon>
        <taxon>Agaricomycetidae</taxon>
        <taxon>Boletales</taxon>
        <taxon>Sclerodermatineae</taxon>
        <taxon>Sclerodermataceae</taxon>
        <taxon>Scleroderma</taxon>
    </lineage>
</organism>
<dbReference type="OrthoDB" id="2686689at2759"/>
<feature type="non-terminal residue" evidence="1">
    <location>
        <position position="1"/>
    </location>
</feature>
<dbReference type="InParanoid" id="A0A0C2ZLG0"/>
<reference evidence="1 2" key="1">
    <citation type="submission" date="2014-04" db="EMBL/GenBank/DDBJ databases">
        <authorList>
            <consortium name="DOE Joint Genome Institute"/>
            <person name="Kuo A."/>
            <person name="Kohler A."/>
            <person name="Nagy L.G."/>
            <person name="Floudas D."/>
            <person name="Copeland A."/>
            <person name="Barry K.W."/>
            <person name="Cichocki N."/>
            <person name="Veneault-Fourrey C."/>
            <person name="LaButti K."/>
            <person name="Lindquist E.A."/>
            <person name="Lipzen A."/>
            <person name="Lundell T."/>
            <person name="Morin E."/>
            <person name="Murat C."/>
            <person name="Sun H."/>
            <person name="Tunlid A."/>
            <person name="Henrissat B."/>
            <person name="Grigoriev I.V."/>
            <person name="Hibbett D.S."/>
            <person name="Martin F."/>
            <person name="Nordberg H.P."/>
            <person name="Cantor M.N."/>
            <person name="Hua S.X."/>
        </authorList>
    </citation>
    <scope>NUCLEOTIDE SEQUENCE [LARGE SCALE GENOMIC DNA]</scope>
    <source>
        <strain evidence="1 2">Foug A</strain>
    </source>
</reference>
<evidence type="ECO:0000313" key="1">
    <source>
        <dbReference type="EMBL" id="KIM53492.1"/>
    </source>
</evidence>
<reference evidence="2" key="2">
    <citation type="submission" date="2015-01" db="EMBL/GenBank/DDBJ databases">
        <title>Evolutionary Origins and Diversification of the Mycorrhizal Mutualists.</title>
        <authorList>
            <consortium name="DOE Joint Genome Institute"/>
            <consortium name="Mycorrhizal Genomics Consortium"/>
            <person name="Kohler A."/>
            <person name="Kuo A."/>
            <person name="Nagy L.G."/>
            <person name="Floudas D."/>
            <person name="Copeland A."/>
            <person name="Barry K.W."/>
            <person name="Cichocki N."/>
            <person name="Veneault-Fourrey C."/>
            <person name="LaButti K."/>
            <person name="Lindquist E.A."/>
            <person name="Lipzen A."/>
            <person name="Lundell T."/>
            <person name="Morin E."/>
            <person name="Murat C."/>
            <person name="Riley R."/>
            <person name="Ohm R."/>
            <person name="Sun H."/>
            <person name="Tunlid A."/>
            <person name="Henrissat B."/>
            <person name="Grigoriev I.V."/>
            <person name="Hibbett D.S."/>
            <person name="Martin F."/>
        </authorList>
    </citation>
    <scope>NUCLEOTIDE SEQUENCE [LARGE SCALE GENOMIC DNA]</scope>
    <source>
        <strain evidence="2">Foug A</strain>
    </source>
</reference>
<evidence type="ECO:0000313" key="2">
    <source>
        <dbReference type="Proteomes" id="UP000053989"/>
    </source>
</evidence>
<name>A0A0C2ZLG0_9AGAM</name>